<proteinExistence type="predicted"/>
<comment type="caution">
    <text evidence="1">The sequence shown here is derived from an EMBL/GenBank/DDBJ whole genome shotgun (WGS) entry which is preliminary data.</text>
</comment>
<dbReference type="Proteomes" id="UP001610563">
    <property type="component" value="Unassembled WGS sequence"/>
</dbReference>
<sequence>MLICFTVCCRPGFPLQLWQAETTEQLSFISPMWLNLRRHTRRVTVCKRSLPLINSLHSGSHIDRSPEHLLPRPVTSKESMQPCCWLFGR</sequence>
<keyword evidence="2" id="KW-1185">Reference proteome</keyword>
<protein>
    <recommendedName>
        <fullName evidence="3">Secreted protein</fullName>
    </recommendedName>
</protein>
<evidence type="ECO:0000313" key="2">
    <source>
        <dbReference type="Proteomes" id="UP001610563"/>
    </source>
</evidence>
<dbReference type="EMBL" id="JBFTWV010000224">
    <property type="protein sequence ID" value="KAL2783620.1"/>
    <property type="molecule type" value="Genomic_DNA"/>
</dbReference>
<name>A0ABR4FK66_9EURO</name>
<evidence type="ECO:0000313" key="1">
    <source>
        <dbReference type="EMBL" id="KAL2783620.1"/>
    </source>
</evidence>
<organism evidence="1 2">
    <name type="scientific">Aspergillus keveii</name>
    <dbReference type="NCBI Taxonomy" id="714993"/>
    <lineage>
        <taxon>Eukaryota</taxon>
        <taxon>Fungi</taxon>
        <taxon>Dikarya</taxon>
        <taxon>Ascomycota</taxon>
        <taxon>Pezizomycotina</taxon>
        <taxon>Eurotiomycetes</taxon>
        <taxon>Eurotiomycetidae</taxon>
        <taxon>Eurotiales</taxon>
        <taxon>Aspergillaceae</taxon>
        <taxon>Aspergillus</taxon>
        <taxon>Aspergillus subgen. Nidulantes</taxon>
    </lineage>
</organism>
<evidence type="ECO:0008006" key="3">
    <source>
        <dbReference type="Google" id="ProtNLM"/>
    </source>
</evidence>
<reference evidence="1 2" key="1">
    <citation type="submission" date="2024-07" db="EMBL/GenBank/DDBJ databases">
        <title>Section-level genome sequencing and comparative genomics of Aspergillus sections Usti and Cavernicolus.</title>
        <authorList>
            <consortium name="Lawrence Berkeley National Laboratory"/>
            <person name="Nybo J.L."/>
            <person name="Vesth T.C."/>
            <person name="Theobald S."/>
            <person name="Frisvad J.C."/>
            <person name="Larsen T.O."/>
            <person name="Kjaerboelling I."/>
            <person name="Rothschild-Mancinelli K."/>
            <person name="Lyhne E.K."/>
            <person name="Kogle M.E."/>
            <person name="Barry K."/>
            <person name="Clum A."/>
            <person name="Na H."/>
            <person name="Ledsgaard L."/>
            <person name="Lin J."/>
            <person name="Lipzen A."/>
            <person name="Kuo A."/>
            <person name="Riley R."/>
            <person name="Mondo S."/>
            <person name="Labutti K."/>
            <person name="Haridas S."/>
            <person name="Pangalinan J."/>
            <person name="Salamov A.A."/>
            <person name="Simmons B.A."/>
            <person name="Magnuson J.K."/>
            <person name="Chen J."/>
            <person name="Drula E."/>
            <person name="Henrissat B."/>
            <person name="Wiebenga A."/>
            <person name="Lubbers R.J."/>
            <person name="Gomes A.C."/>
            <person name="Makela M.R."/>
            <person name="Stajich J."/>
            <person name="Grigoriev I.V."/>
            <person name="Mortensen U.H."/>
            <person name="De Vries R.P."/>
            <person name="Baker S.E."/>
            <person name="Andersen M.R."/>
        </authorList>
    </citation>
    <scope>NUCLEOTIDE SEQUENCE [LARGE SCALE GENOMIC DNA]</scope>
    <source>
        <strain evidence="1 2">CBS 209.92</strain>
    </source>
</reference>
<gene>
    <name evidence="1" type="ORF">BJX66DRAFT_318218</name>
</gene>
<accession>A0ABR4FK66</accession>